<sequence length="154" mass="17678">NANGFGFSLSSLEIAVFRHQTTKFTTNSLGNHFIQLYFEEAHNLFGYNDNSEETRIYRRFAKEGAKYHIGMVYSTQSPTTIYPDLLAQTENFFIAHLASQDDVNKLAKLNIAYDSLKNDILQAKTVGYIRMLTRSHRFVISMQALRFTPPKRGN</sequence>
<reference evidence="1" key="1">
    <citation type="journal article" date="2014" name="Front. Microbiol.">
        <title>High frequency of phylogenetically diverse reductive dehalogenase-homologous genes in deep subseafloor sedimentary metagenomes.</title>
        <authorList>
            <person name="Kawai M."/>
            <person name="Futagami T."/>
            <person name="Toyoda A."/>
            <person name="Takaki Y."/>
            <person name="Nishi S."/>
            <person name="Hori S."/>
            <person name="Arai W."/>
            <person name="Tsubouchi T."/>
            <person name="Morono Y."/>
            <person name="Uchiyama I."/>
            <person name="Ito T."/>
            <person name="Fujiyama A."/>
            <person name="Inagaki F."/>
            <person name="Takami H."/>
        </authorList>
    </citation>
    <scope>NUCLEOTIDE SEQUENCE</scope>
    <source>
        <strain evidence="1">Expedition CK06-06</strain>
    </source>
</reference>
<evidence type="ECO:0008006" key="2">
    <source>
        <dbReference type="Google" id="ProtNLM"/>
    </source>
</evidence>
<proteinExistence type="predicted"/>
<protein>
    <recommendedName>
        <fullName evidence="2">ATP-binding protein</fullName>
    </recommendedName>
</protein>
<dbReference type="InterPro" id="IPR008571">
    <property type="entry name" value="HerA-like"/>
</dbReference>
<evidence type="ECO:0000313" key="1">
    <source>
        <dbReference type="EMBL" id="GAI20731.1"/>
    </source>
</evidence>
<dbReference type="SUPFAM" id="SSF52540">
    <property type="entry name" value="P-loop containing nucleoside triphosphate hydrolases"/>
    <property type="match status" value="1"/>
</dbReference>
<gene>
    <name evidence="1" type="ORF">S06H3_29380</name>
</gene>
<accession>X1MRR0</accession>
<dbReference type="PANTHER" id="PTHR42957:SF1">
    <property type="entry name" value="HELICASE MJ1565-RELATED"/>
    <property type="match status" value="1"/>
</dbReference>
<dbReference type="EMBL" id="BARV01017210">
    <property type="protein sequence ID" value="GAI20731.1"/>
    <property type="molecule type" value="Genomic_DNA"/>
</dbReference>
<dbReference type="Gene3D" id="3.40.50.300">
    <property type="entry name" value="P-loop containing nucleotide triphosphate hydrolases"/>
    <property type="match status" value="1"/>
</dbReference>
<name>X1MRR0_9ZZZZ</name>
<organism evidence="1">
    <name type="scientific">marine sediment metagenome</name>
    <dbReference type="NCBI Taxonomy" id="412755"/>
    <lineage>
        <taxon>unclassified sequences</taxon>
        <taxon>metagenomes</taxon>
        <taxon>ecological metagenomes</taxon>
    </lineage>
</organism>
<dbReference type="AlphaFoldDB" id="X1MRR0"/>
<dbReference type="InterPro" id="IPR027417">
    <property type="entry name" value="P-loop_NTPase"/>
</dbReference>
<feature type="non-terminal residue" evidence="1">
    <location>
        <position position="1"/>
    </location>
</feature>
<comment type="caution">
    <text evidence="1">The sequence shown here is derived from an EMBL/GenBank/DDBJ whole genome shotgun (WGS) entry which is preliminary data.</text>
</comment>
<dbReference type="PANTHER" id="PTHR42957">
    <property type="entry name" value="HELICASE MJ1565-RELATED"/>
    <property type="match status" value="1"/>
</dbReference>